<evidence type="ECO:0000256" key="7">
    <source>
        <dbReference type="ARBA" id="ARBA00049180"/>
    </source>
</evidence>
<dbReference type="Gene3D" id="3.40.640.10">
    <property type="entry name" value="Type I PLP-dependent aspartate aminotransferase-like (Major domain)"/>
    <property type="match status" value="1"/>
</dbReference>
<name>A0A7V0XG49_UNCW3</name>
<dbReference type="GO" id="GO:0019346">
    <property type="term" value="P:transsulfuration"/>
    <property type="evidence" value="ECO:0007669"/>
    <property type="project" value="InterPro"/>
</dbReference>
<keyword evidence="6" id="KW-0456">Lyase</keyword>
<comment type="similarity">
    <text evidence="2">Belongs to the trans-sulfuration enzymes family. L-methionine gamma-lyase subfamily.</text>
</comment>
<dbReference type="EMBL" id="DSBX01000358">
    <property type="protein sequence ID" value="HDR00475.1"/>
    <property type="molecule type" value="Genomic_DNA"/>
</dbReference>
<dbReference type="Gene3D" id="3.90.1150.10">
    <property type="entry name" value="Aspartate Aminotransferase, domain 1"/>
    <property type="match status" value="1"/>
</dbReference>
<evidence type="ECO:0000256" key="9">
    <source>
        <dbReference type="PIRSR" id="PIRSR001434-2"/>
    </source>
</evidence>
<dbReference type="Proteomes" id="UP000885672">
    <property type="component" value="Unassembled WGS sequence"/>
</dbReference>
<evidence type="ECO:0000313" key="11">
    <source>
        <dbReference type="EMBL" id="HDR00475.1"/>
    </source>
</evidence>
<organism evidence="11">
    <name type="scientific">candidate division WOR-3 bacterium</name>
    <dbReference type="NCBI Taxonomy" id="2052148"/>
    <lineage>
        <taxon>Bacteria</taxon>
        <taxon>Bacteria division WOR-3</taxon>
    </lineage>
</organism>
<dbReference type="GO" id="GO:0005737">
    <property type="term" value="C:cytoplasm"/>
    <property type="evidence" value="ECO:0007669"/>
    <property type="project" value="TreeGrafter"/>
</dbReference>
<proteinExistence type="inferred from homology"/>
<dbReference type="GO" id="GO:0047982">
    <property type="term" value="F:homocysteine desulfhydrase activity"/>
    <property type="evidence" value="ECO:0007669"/>
    <property type="project" value="UniProtKB-EC"/>
</dbReference>
<comment type="cofactor">
    <cofactor evidence="1 10">
        <name>pyridoxal 5'-phosphate</name>
        <dbReference type="ChEBI" id="CHEBI:597326"/>
    </cofactor>
</comment>
<evidence type="ECO:0000256" key="4">
    <source>
        <dbReference type="ARBA" id="ARBA00019040"/>
    </source>
</evidence>
<keyword evidence="11" id="KW-0808">Transferase</keyword>
<evidence type="ECO:0000256" key="6">
    <source>
        <dbReference type="ARBA" id="ARBA00023239"/>
    </source>
</evidence>
<gene>
    <name evidence="11" type="ORF">ENN51_09365</name>
</gene>
<dbReference type="GO" id="GO:0030170">
    <property type="term" value="F:pyridoxal phosphate binding"/>
    <property type="evidence" value="ECO:0007669"/>
    <property type="project" value="InterPro"/>
</dbReference>
<comment type="catalytic activity">
    <reaction evidence="8">
        <text>L-homocysteine + H2O = 2-oxobutanoate + hydrogen sulfide + NH4(+) + H(+)</text>
        <dbReference type="Rhea" id="RHEA:14501"/>
        <dbReference type="ChEBI" id="CHEBI:15377"/>
        <dbReference type="ChEBI" id="CHEBI:15378"/>
        <dbReference type="ChEBI" id="CHEBI:16763"/>
        <dbReference type="ChEBI" id="CHEBI:28938"/>
        <dbReference type="ChEBI" id="CHEBI:29919"/>
        <dbReference type="ChEBI" id="CHEBI:58199"/>
        <dbReference type="EC" id="4.4.1.2"/>
    </reaction>
</comment>
<evidence type="ECO:0000256" key="5">
    <source>
        <dbReference type="ARBA" id="ARBA00022898"/>
    </source>
</evidence>
<evidence type="ECO:0000256" key="10">
    <source>
        <dbReference type="RuleBase" id="RU362118"/>
    </source>
</evidence>
<dbReference type="PANTHER" id="PTHR11808:SF80">
    <property type="entry name" value="CYSTATHIONINE GAMMA-LYASE"/>
    <property type="match status" value="1"/>
</dbReference>
<dbReference type="Pfam" id="PF01053">
    <property type="entry name" value="Cys_Met_Meta_PP"/>
    <property type="match status" value="1"/>
</dbReference>
<dbReference type="CDD" id="cd00614">
    <property type="entry name" value="CGS_like"/>
    <property type="match status" value="1"/>
</dbReference>
<dbReference type="InterPro" id="IPR015421">
    <property type="entry name" value="PyrdxlP-dep_Trfase_major"/>
</dbReference>
<keyword evidence="5 9" id="KW-0663">Pyridoxal phosphate</keyword>
<protein>
    <recommendedName>
        <fullName evidence="4">L-methionine gamma-lyase</fullName>
        <ecNumber evidence="3">4.4.1.11</ecNumber>
    </recommendedName>
</protein>
<dbReference type="InterPro" id="IPR015424">
    <property type="entry name" value="PyrdxlP-dep_Trfase"/>
</dbReference>
<comment type="catalytic activity">
    <reaction evidence="7">
        <text>L-methionine + H2O = methanethiol + 2-oxobutanoate + NH4(+)</text>
        <dbReference type="Rhea" id="RHEA:23800"/>
        <dbReference type="ChEBI" id="CHEBI:15377"/>
        <dbReference type="ChEBI" id="CHEBI:16007"/>
        <dbReference type="ChEBI" id="CHEBI:16763"/>
        <dbReference type="ChEBI" id="CHEBI:28938"/>
        <dbReference type="ChEBI" id="CHEBI:57844"/>
        <dbReference type="EC" id="4.4.1.11"/>
    </reaction>
</comment>
<reference evidence="11" key="1">
    <citation type="journal article" date="2020" name="mSystems">
        <title>Genome- and Community-Level Interaction Insights into Carbon Utilization and Element Cycling Functions of Hydrothermarchaeota in Hydrothermal Sediment.</title>
        <authorList>
            <person name="Zhou Z."/>
            <person name="Liu Y."/>
            <person name="Xu W."/>
            <person name="Pan J."/>
            <person name="Luo Z.H."/>
            <person name="Li M."/>
        </authorList>
    </citation>
    <scope>NUCLEOTIDE SEQUENCE [LARGE SCALE GENOMIC DNA]</scope>
    <source>
        <strain evidence="11">SpSt-1182</strain>
    </source>
</reference>
<keyword evidence="11" id="KW-0032">Aminotransferase</keyword>
<dbReference type="InterPro" id="IPR015422">
    <property type="entry name" value="PyrdxlP-dep_Trfase_small"/>
</dbReference>
<dbReference type="FunFam" id="3.40.640.10:FF:000046">
    <property type="entry name" value="Cystathionine gamma-lyase"/>
    <property type="match status" value="1"/>
</dbReference>
<dbReference type="SUPFAM" id="SSF53383">
    <property type="entry name" value="PLP-dependent transferases"/>
    <property type="match status" value="1"/>
</dbReference>
<evidence type="ECO:0000256" key="1">
    <source>
        <dbReference type="ARBA" id="ARBA00001933"/>
    </source>
</evidence>
<sequence>MNPDHKPATHCVHAGQPETEGPVVTPIVATSTFRFRDADHGAALFAGRETGYIYTRMLNPTVKAFEDCLAALEGGTHGLATASGMAAVSTAIAGLGSAGDHVICSKAVYGPTCTFLTDFLSRFGVESSMVDTTDLDKVRAAFRPSTKLVVIETPGNPTLAISDIAALAGLVRERGARLIVDNTFMSPILQQPLRLGADVVIHSLTKFLNGHADVIGGAIIVKDEELYRLYRRALNHYGGVLSPFESFLVHRGIKSLALRMQRHCENAQAIAEFLESHPAVERVHFPGLASHPQYELARRQMSGPGGVISFELRGGFDAGRRMMNATRLCALAVSLGGVESLIQHPASMTHAGMTEDQRCEAGITEGLVRVSVGIEDVGDIRADLEQALA</sequence>
<dbReference type="GO" id="GO:0008483">
    <property type="term" value="F:transaminase activity"/>
    <property type="evidence" value="ECO:0007669"/>
    <property type="project" value="UniProtKB-KW"/>
</dbReference>
<dbReference type="EC" id="4.4.1.11" evidence="3"/>
<feature type="modified residue" description="N6-(pyridoxal phosphate)lysine" evidence="9">
    <location>
        <position position="206"/>
    </location>
</feature>
<dbReference type="PIRSF" id="PIRSF001434">
    <property type="entry name" value="CGS"/>
    <property type="match status" value="1"/>
</dbReference>
<dbReference type="AlphaFoldDB" id="A0A7V0XG49"/>
<accession>A0A7V0XG49</accession>
<dbReference type="PANTHER" id="PTHR11808">
    <property type="entry name" value="TRANS-SULFURATION ENZYME FAMILY MEMBER"/>
    <property type="match status" value="1"/>
</dbReference>
<dbReference type="InterPro" id="IPR000277">
    <property type="entry name" value="Cys/Met-Metab_PyrdxlP-dep_enz"/>
</dbReference>
<comment type="caution">
    <text evidence="11">The sequence shown here is derived from an EMBL/GenBank/DDBJ whole genome shotgun (WGS) entry which is preliminary data.</text>
</comment>
<evidence type="ECO:0000256" key="8">
    <source>
        <dbReference type="ARBA" id="ARBA00050802"/>
    </source>
</evidence>
<evidence type="ECO:0000256" key="3">
    <source>
        <dbReference type="ARBA" id="ARBA00012222"/>
    </source>
</evidence>
<dbReference type="FunFam" id="3.90.1150.10:FF:000008">
    <property type="entry name" value="Cystathionine gamma-synthase"/>
    <property type="match status" value="1"/>
</dbReference>
<evidence type="ECO:0000256" key="2">
    <source>
        <dbReference type="ARBA" id="ARBA00008667"/>
    </source>
</evidence>
<dbReference type="GO" id="GO:0018826">
    <property type="term" value="F:methionine gamma-lyase activity"/>
    <property type="evidence" value="ECO:0007669"/>
    <property type="project" value="UniProtKB-EC"/>
</dbReference>